<protein>
    <submittedName>
        <fullName evidence="1">Alkaline phosphatase family protein</fullName>
    </submittedName>
</protein>
<accession>A0A975FQX3</accession>
<name>A0A975FQX3_9MICO</name>
<dbReference type="Pfam" id="PF01663">
    <property type="entry name" value="Phosphodiest"/>
    <property type="match status" value="1"/>
</dbReference>
<organism evidence="1 2">
    <name type="scientific">Agromyces archimandritae</name>
    <dbReference type="NCBI Taxonomy" id="2781962"/>
    <lineage>
        <taxon>Bacteria</taxon>
        <taxon>Bacillati</taxon>
        <taxon>Actinomycetota</taxon>
        <taxon>Actinomycetes</taxon>
        <taxon>Micrococcales</taxon>
        <taxon>Microbacteriaceae</taxon>
        <taxon>Agromyces</taxon>
    </lineage>
</organism>
<gene>
    <name evidence="1" type="ORF">G127AT_00565</name>
</gene>
<dbReference type="AlphaFoldDB" id="A0A975FQX3"/>
<sequence length="379" mass="40357">MLPVAPDGAARLTEVMPSALAALSGAANPLGFPAAASVVVVLVDGLGSANLRARAGHARTLSAAHGRRDVALTTFPSTTAAALASFTTGRMPGEHGLVGYRVLDAAHDRMVNQLSGWDAGMRPESWQPVPTVFEEARAAGVPVYAIGQGKYATSGFTRAVLRGAEYVAADAMEARVDAALERVSASPSLCYLYIPELDQAAHKDGWESDRWLARLEEADRAIGELRRRMPRSTGLVVTADHGVVDVPEHRHVFLSGRPELRSGVRHVGGEPRCIALYLEPGLGPAERERLLDGWREAEGSRAWVLSRAEAIDAGLYGPVVTPAAEERIGDILIAVRSGVAYYESPAVDPKAQAMIGQHGSLSDEERRVPLIRLGAFARG</sequence>
<evidence type="ECO:0000313" key="2">
    <source>
        <dbReference type="Proteomes" id="UP000671914"/>
    </source>
</evidence>
<dbReference type="PANTHER" id="PTHR10151:SF120">
    <property type="entry name" value="BIS(5'-ADENOSYL)-TRIPHOSPHATASE"/>
    <property type="match status" value="1"/>
</dbReference>
<proteinExistence type="predicted"/>
<dbReference type="InterPro" id="IPR002591">
    <property type="entry name" value="Phosphodiest/P_Trfase"/>
</dbReference>
<keyword evidence="2" id="KW-1185">Reference proteome</keyword>
<dbReference type="SUPFAM" id="SSF53649">
    <property type="entry name" value="Alkaline phosphatase-like"/>
    <property type="match status" value="1"/>
</dbReference>
<evidence type="ECO:0000313" key="1">
    <source>
        <dbReference type="EMBL" id="QTX06073.1"/>
    </source>
</evidence>
<dbReference type="Gene3D" id="3.40.720.10">
    <property type="entry name" value="Alkaline Phosphatase, subunit A"/>
    <property type="match status" value="1"/>
</dbReference>
<dbReference type="Proteomes" id="UP000671914">
    <property type="component" value="Chromosome"/>
</dbReference>
<dbReference type="PANTHER" id="PTHR10151">
    <property type="entry name" value="ECTONUCLEOTIDE PYROPHOSPHATASE/PHOSPHODIESTERASE"/>
    <property type="match status" value="1"/>
</dbReference>
<reference evidence="1" key="1">
    <citation type="submission" date="2021-03" db="EMBL/GenBank/DDBJ databases">
        <title>Agromyces archimandritus sp. nov., isolated from the cockroach Archimandrita tessellata.</title>
        <authorList>
            <person name="Guzman J."/>
            <person name="Ortuzar M."/>
            <person name="Poehlein A."/>
            <person name="Daniel R."/>
            <person name="Trujillo M."/>
            <person name="Vilcinskas A."/>
        </authorList>
    </citation>
    <scope>NUCLEOTIDE SEQUENCE</scope>
    <source>
        <strain evidence="1">G127AT</strain>
    </source>
</reference>
<dbReference type="InterPro" id="IPR017850">
    <property type="entry name" value="Alkaline_phosphatase_core_sf"/>
</dbReference>
<dbReference type="KEGG" id="aarc:G127AT_00565"/>
<dbReference type="EMBL" id="CP071696">
    <property type="protein sequence ID" value="QTX06073.1"/>
    <property type="molecule type" value="Genomic_DNA"/>
</dbReference>
<dbReference type="GO" id="GO:0016787">
    <property type="term" value="F:hydrolase activity"/>
    <property type="evidence" value="ECO:0007669"/>
    <property type="project" value="UniProtKB-ARBA"/>
</dbReference>